<accession>X1KU50</accession>
<name>X1KU50_9ZZZZ</name>
<protein>
    <submittedName>
        <fullName evidence="1">Uncharacterized protein</fullName>
    </submittedName>
</protein>
<dbReference type="EMBL" id="BARV01003706">
    <property type="protein sequence ID" value="GAI10612.1"/>
    <property type="molecule type" value="Genomic_DNA"/>
</dbReference>
<evidence type="ECO:0000313" key="1">
    <source>
        <dbReference type="EMBL" id="GAI10612.1"/>
    </source>
</evidence>
<sequence length="54" mass="6007">VKEGSILELKVYPTYQPEIRGAEDGQILIAQTEPKGLVSVTPKTKIDIVLKRSR</sequence>
<dbReference type="AlphaFoldDB" id="X1KU50"/>
<comment type="caution">
    <text evidence="1">The sequence shown here is derived from an EMBL/GenBank/DDBJ whole genome shotgun (WGS) entry which is preliminary data.</text>
</comment>
<feature type="non-terminal residue" evidence="1">
    <location>
        <position position="1"/>
    </location>
</feature>
<gene>
    <name evidence="1" type="ORF">S06H3_08688</name>
</gene>
<proteinExistence type="predicted"/>
<organism evidence="1">
    <name type="scientific">marine sediment metagenome</name>
    <dbReference type="NCBI Taxonomy" id="412755"/>
    <lineage>
        <taxon>unclassified sequences</taxon>
        <taxon>metagenomes</taxon>
        <taxon>ecological metagenomes</taxon>
    </lineage>
</organism>
<reference evidence="1" key="1">
    <citation type="journal article" date="2014" name="Front. Microbiol.">
        <title>High frequency of phylogenetically diverse reductive dehalogenase-homologous genes in deep subseafloor sedimentary metagenomes.</title>
        <authorList>
            <person name="Kawai M."/>
            <person name="Futagami T."/>
            <person name="Toyoda A."/>
            <person name="Takaki Y."/>
            <person name="Nishi S."/>
            <person name="Hori S."/>
            <person name="Arai W."/>
            <person name="Tsubouchi T."/>
            <person name="Morono Y."/>
            <person name="Uchiyama I."/>
            <person name="Ito T."/>
            <person name="Fujiyama A."/>
            <person name="Inagaki F."/>
            <person name="Takami H."/>
        </authorList>
    </citation>
    <scope>NUCLEOTIDE SEQUENCE</scope>
    <source>
        <strain evidence="1">Expedition CK06-06</strain>
    </source>
</reference>